<proteinExistence type="predicted"/>
<comment type="caution">
    <text evidence="2">The sequence shown here is derived from an EMBL/GenBank/DDBJ whole genome shotgun (WGS) entry which is preliminary data.</text>
</comment>
<feature type="region of interest" description="Disordered" evidence="1">
    <location>
        <begin position="262"/>
        <end position="310"/>
    </location>
</feature>
<accession>A0ABD0YQA9</accession>
<organism evidence="2 3">
    <name type="scientific">Ranatra chinensis</name>
    <dbReference type="NCBI Taxonomy" id="642074"/>
    <lineage>
        <taxon>Eukaryota</taxon>
        <taxon>Metazoa</taxon>
        <taxon>Ecdysozoa</taxon>
        <taxon>Arthropoda</taxon>
        <taxon>Hexapoda</taxon>
        <taxon>Insecta</taxon>
        <taxon>Pterygota</taxon>
        <taxon>Neoptera</taxon>
        <taxon>Paraneoptera</taxon>
        <taxon>Hemiptera</taxon>
        <taxon>Heteroptera</taxon>
        <taxon>Panheteroptera</taxon>
        <taxon>Nepomorpha</taxon>
        <taxon>Nepidae</taxon>
        <taxon>Ranatrinae</taxon>
        <taxon>Ranatra</taxon>
    </lineage>
</organism>
<sequence>MASVASIPRSFKNCTNVCGLQVAQAGDGVQALKHVLQELEARDDGNSNVYETHSSTAEVMRIFIPFADPPTASIYDGKEFIFPWTRRFLQHVRRSEPVTVISIRGGGGHASPGYFSGRNGFAASLAGLKAGTPPPPFLLPPPTVPSSQAGKEHQEEGRSPGEPLVAGLVGFPPPVGDMNATQVLLSMVRSHAGAAHQLENYLKGAVKAQHQEAVPLDLSTSARPGPQQPQQPPLKRYKRQSLGESLYGCELTGAGGLLLAAARQHTSQQPHKKSPGSPKTSRRRPAAPTCLSACSTASAQDRPSPVQPCTPESQTLLHWTVDDVVTFVASLDACAEYAPDLTRDSDSASRSGGINRA</sequence>
<feature type="compositionally biased region" description="Pro residues" evidence="1">
    <location>
        <begin position="132"/>
        <end position="144"/>
    </location>
</feature>
<evidence type="ECO:0000313" key="3">
    <source>
        <dbReference type="Proteomes" id="UP001558652"/>
    </source>
</evidence>
<dbReference type="Proteomes" id="UP001558652">
    <property type="component" value="Unassembled WGS sequence"/>
</dbReference>
<name>A0ABD0YQA9_9HEMI</name>
<evidence type="ECO:0000256" key="1">
    <source>
        <dbReference type="SAM" id="MobiDB-lite"/>
    </source>
</evidence>
<feature type="region of interest" description="Disordered" evidence="1">
    <location>
        <begin position="132"/>
        <end position="164"/>
    </location>
</feature>
<keyword evidence="3" id="KW-1185">Reference proteome</keyword>
<feature type="region of interest" description="Disordered" evidence="1">
    <location>
        <begin position="218"/>
        <end position="237"/>
    </location>
</feature>
<feature type="compositionally biased region" description="Basic residues" evidence="1">
    <location>
        <begin position="270"/>
        <end position="285"/>
    </location>
</feature>
<gene>
    <name evidence="2" type="ORF">AAG570_009823</name>
</gene>
<feature type="compositionally biased region" description="Polar residues" evidence="1">
    <location>
        <begin position="292"/>
        <end position="301"/>
    </location>
</feature>
<dbReference type="AlphaFoldDB" id="A0ABD0YQA9"/>
<dbReference type="EMBL" id="JBFDAA010000004">
    <property type="protein sequence ID" value="KAL1138131.1"/>
    <property type="molecule type" value="Genomic_DNA"/>
</dbReference>
<evidence type="ECO:0000313" key="2">
    <source>
        <dbReference type="EMBL" id="KAL1138131.1"/>
    </source>
</evidence>
<protein>
    <submittedName>
        <fullName evidence="2">Uncharacterized protein</fullName>
    </submittedName>
</protein>
<reference evidence="2 3" key="1">
    <citation type="submission" date="2024-07" db="EMBL/GenBank/DDBJ databases">
        <title>Chromosome-level genome assembly of the water stick insect Ranatra chinensis (Heteroptera: Nepidae).</title>
        <authorList>
            <person name="Liu X."/>
        </authorList>
    </citation>
    <scope>NUCLEOTIDE SEQUENCE [LARGE SCALE GENOMIC DNA]</scope>
    <source>
        <strain evidence="2">Cailab_2021Rc</strain>
        <tissue evidence="2">Muscle</tissue>
    </source>
</reference>
<feature type="compositionally biased region" description="Basic and acidic residues" evidence="1">
    <location>
        <begin position="150"/>
        <end position="159"/>
    </location>
</feature>